<dbReference type="GO" id="GO:0016020">
    <property type="term" value="C:membrane"/>
    <property type="evidence" value="ECO:0007669"/>
    <property type="project" value="UniProtKB-SubCell"/>
</dbReference>
<accession>A0A7G7CNH5</accession>
<feature type="transmembrane region" description="Helical" evidence="5">
    <location>
        <begin position="303"/>
        <end position="322"/>
    </location>
</feature>
<dbReference type="AlphaFoldDB" id="A0A7G7CNH5"/>
<keyword evidence="3 5" id="KW-1133">Transmembrane helix</keyword>
<evidence type="ECO:0000313" key="8">
    <source>
        <dbReference type="Proteomes" id="UP000515743"/>
    </source>
</evidence>
<feature type="transmembrane region" description="Helical" evidence="5">
    <location>
        <begin position="25"/>
        <end position="47"/>
    </location>
</feature>
<evidence type="ECO:0000313" key="7">
    <source>
        <dbReference type="EMBL" id="QNE89141.1"/>
    </source>
</evidence>
<dbReference type="PANTHER" id="PTHR43471:SF3">
    <property type="entry name" value="ABC TRANSPORTER PERMEASE PROTEIN NATB"/>
    <property type="match status" value="1"/>
</dbReference>
<feature type="transmembrane region" description="Helical" evidence="5">
    <location>
        <begin position="233"/>
        <end position="256"/>
    </location>
</feature>
<feature type="transmembrane region" description="Helical" evidence="5">
    <location>
        <begin position="174"/>
        <end position="199"/>
    </location>
</feature>
<dbReference type="Proteomes" id="UP000515743">
    <property type="component" value="Chromosome"/>
</dbReference>
<dbReference type="PANTHER" id="PTHR43471">
    <property type="entry name" value="ABC TRANSPORTER PERMEASE"/>
    <property type="match status" value="1"/>
</dbReference>
<proteinExistence type="predicted"/>
<keyword evidence="4 5" id="KW-0472">Membrane</keyword>
<dbReference type="KEGG" id="cik:H0194_08755"/>
<feature type="transmembrane region" description="Helical" evidence="5">
    <location>
        <begin position="268"/>
        <end position="291"/>
    </location>
</feature>
<reference evidence="7 8" key="1">
    <citation type="submission" date="2020-07" db="EMBL/GenBank/DDBJ databases">
        <title>Complete genome and description of Corynebacterium incognita strain Marseille-Q3630 sp. nov.</title>
        <authorList>
            <person name="Boxberger M."/>
        </authorList>
    </citation>
    <scope>NUCLEOTIDE SEQUENCE [LARGE SCALE GENOMIC DNA]</scope>
    <source>
        <strain evidence="7 8">Marseille-Q3630</strain>
    </source>
</reference>
<dbReference type="InterPro" id="IPR013525">
    <property type="entry name" value="ABC2_TM"/>
</dbReference>
<protein>
    <submittedName>
        <fullName evidence="7">ABC transporter permease</fullName>
    </submittedName>
</protein>
<feature type="transmembrane region" description="Helical" evidence="5">
    <location>
        <begin position="356"/>
        <end position="377"/>
    </location>
</feature>
<evidence type="ECO:0000256" key="1">
    <source>
        <dbReference type="ARBA" id="ARBA00004141"/>
    </source>
</evidence>
<evidence type="ECO:0000256" key="3">
    <source>
        <dbReference type="ARBA" id="ARBA00022989"/>
    </source>
</evidence>
<gene>
    <name evidence="7" type="ORF">H0194_08755</name>
</gene>
<evidence type="ECO:0000256" key="4">
    <source>
        <dbReference type="ARBA" id="ARBA00023136"/>
    </source>
</evidence>
<dbReference type="EMBL" id="CP059404">
    <property type="protein sequence ID" value="QNE89141.1"/>
    <property type="molecule type" value="Genomic_DNA"/>
</dbReference>
<feature type="domain" description="ABC-2 type transporter transmembrane" evidence="6">
    <location>
        <begin position="24"/>
        <end position="371"/>
    </location>
</feature>
<name>A0A7G7CNH5_9CORY</name>
<sequence>MSYSSANTIKTVAAREVAVTMRTKSIIISLVITLLVALGIIGGVTYFKNKNEGEVDTLAVVDMAPESFDSESLKGEKVKDRAEAEQKVKDGDAKAALVPMKPGDGTKGWELLFDGLPNMQLAGQVEAIVAANATNYGLAQMNVDPQELAKVTPNAEVTHVNISSSDGSDGEGDFIAIITVLAGTMIIMFIITLFAGNIGGRVTEEKSSRVVEIVLSSVRPLDFLAGKLIGNTVFGLLASFLIIGIAGAALFFSGLLDGFEFDWTVVPLLLLSMILGLAFFGSLYAAAGAMVQRTEDLQSTQAPILILVMATIYVPMFGYMNIDATWMQVMAWVPPFSAGVAPLQFAAGNMSLGMVLLSYALFAVVTVAVLWFVARIYRNAILNNGRKLTWRQAFTRA</sequence>
<comment type="subcellular location">
    <subcellularLocation>
        <location evidence="1">Membrane</location>
        <topology evidence="1">Multi-pass membrane protein</topology>
    </subcellularLocation>
</comment>
<evidence type="ECO:0000256" key="2">
    <source>
        <dbReference type="ARBA" id="ARBA00022692"/>
    </source>
</evidence>
<evidence type="ECO:0000256" key="5">
    <source>
        <dbReference type="SAM" id="Phobius"/>
    </source>
</evidence>
<evidence type="ECO:0000259" key="6">
    <source>
        <dbReference type="Pfam" id="PF12698"/>
    </source>
</evidence>
<organism evidence="7 8">
    <name type="scientific">Corynebacterium incognita</name>
    <dbReference type="NCBI Taxonomy" id="2754725"/>
    <lineage>
        <taxon>Bacteria</taxon>
        <taxon>Bacillati</taxon>
        <taxon>Actinomycetota</taxon>
        <taxon>Actinomycetes</taxon>
        <taxon>Mycobacteriales</taxon>
        <taxon>Corynebacteriaceae</taxon>
        <taxon>Corynebacterium</taxon>
    </lineage>
</organism>
<dbReference type="Pfam" id="PF12698">
    <property type="entry name" value="ABC2_membrane_3"/>
    <property type="match status" value="1"/>
</dbReference>
<dbReference type="GO" id="GO:0140359">
    <property type="term" value="F:ABC-type transporter activity"/>
    <property type="evidence" value="ECO:0007669"/>
    <property type="project" value="InterPro"/>
</dbReference>
<keyword evidence="8" id="KW-1185">Reference proteome</keyword>
<dbReference type="RefSeq" id="WP_185175519.1">
    <property type="nucleotide sequence ID" value="NZ_CP059404.1"/>
</dbReference>
<keyword evidence="2 5" id="KW-0812">Transmembrane</keyword>